<protein>
    <recommendedName>
        <fullName evidence="8">DNA-directed RNA polymerase I subunit RPA49</fullName>
    </recommendedName>
</protein>
<comment type="caution">
    <text evidence="6">The sequence shown here is derived from an EMBL/GenBank/DDBJ whole genome shotgun (WGS) entry which is preliminary data.</text>
</comment>
<reference evidence="6 7" key="1">
    <citation type="journal article" date="2019" name="Front. Genet.">
        <title>Whole-Genome Sequencing of the Opportunistic Yeast Pathogen Candida inconspicua Uncovers Its Hybrid Origin.</title>
        <authorList>
            <person name="Mixao V."/>
            <person name="Hansen A.P."/>
            <person name="Saus E."/>
            <person name="Boekhout T."/>
            <person name="Lass-Florl C."/>
            <person name="Gabaldon T."/>
        </authorList>
    </citation>
    <scope>NUCLEOTIDE SEQUENCE [LARGE SCALE GENOMIC DNA]</scope>
    <source>
        <strain evidence="6 7">CBS 180</strain>
    </source>
</reference>
<sequence length="416" mass="47207">MANSVDVKVSSGDAIVASFKNAGEVRDVGLNVYEGKKNGSIVHGESLDGTLQYDGEELNESQYVIGIYDKKQGEIKILPTKFFSGRVKSNTMLINDAKLNKKLKRTIVEGTFAERRNALGEEFGTKKAKKAISEAARNRIDAGLLEDSQVDIIDGIRETTKSMPNREEMAKIVEIENRVIPKCYPEATNVEDIYPINEIVFDEILEIFPIDIIINNEGKLIDKIKLLPFLPSIERGDEQLKNGIFGKIMEKLVESTSSIINEDIKYQLRLLSFTSMLVGLYFNRRLNKKEKLIENFNNKPPLRAINYMLNYFGNSKFKKINYDRDVKFYTIGPKEEDKLLCHIIILILTLCEFRIDLNLIASELNLKPSRLIALVRTLGCSIMVANKSDGKDKSGNKMAVLRVPFKVPELVKRFKR</sequence>
<accession>A0A4T0WXV9</accession>
<evidence type="ECO:0000313" key="7">
    <source>
        <dbReference type="Proteomes" id="UP000307173"/>
    </source>
</evidence>
<evidence type="ECO:0000256" key="3">
    <source>
        <dbReference type="ARBA" id="ARBA00022478"/>
    </source>
</evidence>
<gene>
    <name evidence="6" type="ORF">CANINC_004192</name>
</gene>
<name>A0A4T0WXV9_9ASCO</name>
<keyword evidence="4" id="KW-0804">Transcription</keyword>
<evidence type="ECO:0008006" key="8">
    <source>
        <dbReference type="Google" id="ProtNLM"/>
    </source>
</evidence>
<proteinExistence type="inferred from homology"/>
<keyword evidence="5" id="KW-0539">Nucleus</keyword>
<keyword evidence="3" id="KW-0240">DNA-directed RNA polymerase</keyword>
<dbReference type="OrthoDB" id="532500at2759"/>
<dbReference type="Pfam" id="PF06870">
    <property type="entry name" value="RNA_pol_I_A49"/>
    <property type="match status" value="1"/>
</dbReference>
<keyword evidence="7" id="KW-1185">Reference proteome</keyword>
<dbReference type="AlphaFoldDB" id="A0A4T0WXV9"/>
<evidence type="ECO:0000313" key="6">
    <source>
        <dbReference type="EMBL" id="TID16290.1"/>
    </source>
</evidence>
<dbReference type="GO" id="GO:0006351">
    <property type="term" value="P:DNA-templated transcription"/>
    <property type="evidence" value="ECO:0007669"/>
    <property type="project" value="InterPro"/>
</dbReference>
<dbReference type="Proteomes" id="UP000307173">
    <property type="component" value="Unassembled WGS sequence"/>
</dbReference>
<evidence type="ECO:0000256" key="5">
    <source>
        <dbReference type="ARBA" id="ARBA00023242"/>
    </source>
</evidence>
<dbReference type="GO" id="GO:0005730">
    <property type="term" value="C:nucleolus"/>
    <property type="evidence" value="ECO:0007669"/>
    <property type="project" value="UniProtKB-SubCell"/>
</dbReference>
<evidence type="ECO:0000256" key="2">
    <source>
        <dbReference type="ARBA" id="ARBA00009430"/>
    </source>
</evidence>
<dbReference type="GO" id="GO:0000428">
    <property type="term" value="C:DNA-directed RNA polymerase complex"/>
    <property type="evidence" value="ECO:0007669"/>
    <property type="project" value="UniProtKB-KW"/>
</dbReference>
<dbReference type="EMBL" id="SELW01000643">
    <property type="protein sequence ID" value="TID16290.1"/>
    <property type="molecule type" value="Genomic_DNA"/>
</dbReference>
<dbReference type="PANTHER" id="PTHR14440">
    <property type="entry name" value="DNA-DIRECTED RNA POLYMERASE I SUBUNIT RPA49"/>
    <property type="match status" value="1"/>
</dbReference>
<comment type="subcellular location">
    <subcellularLocation>
        <location evidence="1">Nucleus</location>
        <location evidence="1">Nucleolus</location>
    </subcellularLocation>
</comment>
<dbReference type="STRING" id="52247.A0A4T0WXV9"/>
<dbReference type="InterPro" id="IPR009668">
    <property type="entry name" value="RNA_pol-assoc_fac_A49-like"/>
</dbReference>
<organism evidence="6 7">
    <name type="scientific">Pichia inconspicua</name>
    <dbReference type="NCBI Taxonomy" id="52247"/>
    <lineage>
        <taxon>Eukaryota</taxon>
        <taxon>Fungi</taxon>
        <taxon>Dikarya</taxon>
        <taxon>Ascomycota</taxon>
        <taxon>Saccharomycotina</taxon>
        <taxon>Pichiomycetes</taxon>
        <taxon>Pichiales</taxon>
        <taxon>Pichiaceae</taxon>
        <taxon>Pichia</taxon>
    </lineage>
</organism>
<dbReference type="GO" id="GO:0003677">
    <property type="term" value="F:DNA binding"/>
    <property type="evidence" value="ECO:0007669"/>
    <property type="project" value="InterPro"/>
</dbReference>
<evidence type="ECO:0000256" key="4">
    <source>
        <dbReference type="ARBA" id="ARBA00023163"/>
    </source>
</evidence>
<evidence type="ECO:0000256" key="1">
    <source>
        <dbReference type="ARBA" id="ARBA00004604"/>
    </source>
</evidence>
<comment type="similarity">
    <text evidence="2">Belongs to the eukaryotic RPA49/POLR1E RNA polymerase subunit family.</text>
</comment>